<reference evidence="1" key="2">
    <citation type="submission" date="2020-09" db="EMBL/GenBank/DDBJ databases">
        <authorList>
            <person name="Sun Q."/>
            <person name="Ohkuma M."/>
        </authorList>
    </citation>
    <scope>NUCLEOTIDE SEQUENCE</scope>
    <source>
        <strain evidence="1">JCM 13306</strain>
    </source>
</reference>
<reference evidence="1" key="1">
    <citation type="journal article" date="2014" name="Int. J. Syst. Evol. Microbiol.">
        <title>Complete genome sequence of Corynebacterium casei LMG S-19264T (=DSM 44701T), isolated from a smear-ripened cheese.</title>
        <authorList>
            <consortium name="US DOE Joint Genome Institute (JGI-PGF)"/>
            <person name="Walter F."/>
            <person name="Albersmeier A."/>
            <person name="Kalinowski J."/>
            <person name="Ruckert C."/>
        </authorList>
    </citation>
    <scope>NUCLEOTIDE SEQUENCE</scope>
    <source>
        <strain evidence="1">JCM 13306</strain>
    </source>
</reference>
<organism evidence="1 2">
    <name type="scientific">Xanthomonas boreopolis</name>
    <dbReference type="NCBI Taxonomy" id="86183"/>
    <lineage>
        <taxon>Bacteria</taxon>
        <taxon>Pseudomonadati</taxon>
        <taxon>Pseudomonadota</taxon>
        <taxon>Gammaproteobacteria</taxon>
        <taxon>Lysobacterales</taxon>
        <taxon>Lysobacteraceae</taxon>
        <taxon>Xanthomonas</taxon>
    </lineage>
</organism>
<sequence>MGVSSGSGAANTAARAEGWRTSNINRAVGQINDIYNSATRQAGIDDFLSATRQFYTNELERQKGQADRNLRFAMARNGLTGGSAAVDANRRLGEDYQRGVLDAERLAQGAVADLRNADEAARQNLIAQAGSGYSLTSGASQAASALQNNLQAAQGSLKADALGDVFGSLSDLYARSRETAADRRGFRDVYGYYQPGFGYGGNR</sequence>
<gene>
    <name evidence="1" type="ORF">GCM10009090_25220</name>
</gene>
<evidence type="ECO:0000313" key="1">
    <source>
        <dbReference type="EMBL" id="GHH56067.1"/>
    </source>
</evidence>
<dbReference type="EMBL" id="BNBA01000020">
    <property type="protein sequence ID" value="GHH56067.1"/>
    <property type="molecule type" value="Genomic_DNA"/>
</dbReference>
<dbReference type="AlphaFoldDB" id="A0A919F919"/>
<proteinExistence type="predicted"/>
<accession>A0A919F919</accession>
<name>A0A919F919_9XANT</name>
<keyword evidence="2" id="KW-1185">Reference proteome</keyword>
<dbReference type="Proteomes" id="UP000623958">
    <property type="component" value="Unassembled WGS sequence"/>
</dbReference>
<evidence type="ECO:0000313" key="2">
    <source>
        <dbReference type="Proteomes" id="UP000623958"/>
    </source>
</evidence>
<protein>
    <submittedName>
        <fullName evidence="1">Uncharacterized protein</fullName>
    </submittedName>
</protein>
<comment type="caution">
    <text evidence="1">The sequence shown here is derived from an EMBL/GenBank/DDBJ whole genome shotgun (WGS) entry which is preliminary data.</text>
</comment>